<keyword evidence="2" id="KW-1185">Reference proteome</keyword>
<dbReference type="EMBL" id="CADIKF010000077">
    <property type="protein sequence ID" value="CAB3771142.1"/>
    <property type="molecule type" value="Genomic_DNA"/>
</dbReference>
<gene>
    <name evidence="1" type="ORF">LMG29739_05967</name>
</gene>
<dbReference type="AlphaFoldDB" id="A0A6J5F0R0"/>
<protein>
    <submittedName>
        <fullName evidence="1">Uncharacterized protein</fullName>
    </submittedName>
</protein>
<name>A0A6J5F0R0_9BURK</name>
<proteinExistence type="predicted"/>
<organism evidence="1 2">
    <name type="scientific">Paraburkholderia solisilvae</name>
    <dbReference type="NCBI Taxonomy" id="624376"/>
    <lineage>
        <taxon>Bacteria</taxon>
        <taxon>Pseudomonadati</taxon>
        <taxon>Pseudomonadota</taxon>
        <taxon>Betaproteobacteria</taxon>
        <taxon>Burkholderiales</taxon>
        <taxon>Burkholderiaceae</taxon>
        <taxon>Paraburkholderia</taxon>
    </lineage>
</organism>
<sequence length="65" mass="6942">MRIEVKALVLQHARFKCARPHYERDVEGAPAITAPMPAQPLPGSNASAAMITTVTAGIYSCMTEA</sequence>
<dbReference type="Proteomes" id="UP000494329">
    <property type="component" value="Unassembled WGS sequence"/>
</dbReference>
<accession>A0A6J5F0R0</accession>
<reference evidence="1 2" key="1">
    <citation type="submission" date="2020-04" db="EMBL/GenBank/DDBJ databases">
        <authorList>
            <person name="De Canck E."/>
        </authorList>
    </citation>
    <scope>NUCLEOTIDE SEQUENCE [LARGE SCALE GENOMIC DNA]</scope>
    <source>
        <strain evidence="1 2">LMG 29739</strain>
    </source>
</reference>
<evidence type="ECO:0000313" key="1">
    <source>
        <dbReference type="EMBL" id="CAB3771142.1"/>
    </source>
</evidence>
<evidence type="ECO:0000313" key="2">
    <source>
        <dbReference type="Proteomes" id="UP000494329"/>
    </source>
</evidence>